<accession>A0A4U0X042</accession>
<evidence type="ECO:0000256" key="1">
    <source>
        <dbReference type="ARBA" id="ARBA00004141"/>
    </source>
</evidence>
<dbReference type="AlphaFoldDB" id="A0A4U0X042"/>
<evidence type="ECO:0000313" key="7">
    <source>
        <dbReference type="Proteomes" id="UP000308768"/>
    </source>
</evidence>
<dbReference type="PANTHER" id="PTHR23502">
    <property type="entry name" value="MAJOR FACILITATOR SUPERFAMILY"/>
    <property type="match status" value="1"/>
</dbReference>
<sequence>MVNKHYLGLVAKHGGNPPAEVRLVPMMLSCWFIPIGLFIFGWTSYPRLSWVGPALGGFPVGFGFIFLYNSANNYLVDSYQHQAASALAAKTFLRSFWGAATVLFTGQIPAPPSGLLDQGTESVTVSRQDFERLCSKLNSVENALFELKNDIRRVADGLRIKAEGQMLSPASTNTTPRHVEETITRHLSTQGIHTRNEMSGETIHLGGSSVPALIMALGQGAGGRPGVQELMGRSILPIFGLDNESATYPFVDLWGLPHGSMSRTEELCKAIPSDAECLEFFRCYRDMAHIIFPALLLAIMGEPARNDRARNLLGKLVSAMSDLTSTVDPSELSAPMARGIAALRKLNVQESRTLHDPDSLRAAPLTVNGSHDYDRALNLDEASFFTPSPNVGLDEESSPYSLMDSILWGRDKRAS</sequence>
<dbReference type="STRING" id="331657.A0A4U0X042"/>
<gene>
    <name evidence="6" type="ORF">B0A49_06621</name>
</gene>
<organism evidence="6 7">
    <name type="scientific">Cryomyces minteri</name>
    <dbReference type="NCBI Taxonomy" id="331657"/>
    <lineage>
        <taxon>Eukaryota</taxon>
        <taxon>Fungi</taxon>
        <taxon>Dikarya</taxon>
        <taxon>Ascomycota</taxon>
        <taxon>Pezizomycotina</taxon>
        <taxon>Dothideomycetes</taxon>
        <taxon>Dothideomycetes incertae sedis</taxon>
        <taxon>Cryomyces</taxon>
    </lineage>
</organism>
<keyword evidence="4 5" id="KW-0472">Membrane</keyword>
<name>A0A4U0X042_9PEZI</name>
<dbReference type="GO" id="GO:0005886">
    <property type="term" value="C:plasma membrane"/>
    <property type="evidence" value="ECO:0007669"/>
    <property type="project" value="TreeGrafter"/>
</dbReference>
<feature type="transmembrane region" description="Helical" evidence="5">
    <location>
        <begin position="48"/>
        <end position="68"/>
    </location>
</feature>
<evidence type="ECO:0000256" key="3">
    <source>
        <dbReference type="ARBA" id="ARBA00022989"/>
    </source>
</evidence>
<evidence type="ECO:0000256" key="2">
    <source>
        <dbReference type="ARBA" id="ARBA00022692"/>
    </source>
</evidence>
<dbReference type="PANTHER" id="PTHR23502:SF48">
    <property type="entry name" value="MULTIDRUG TRANSPORTER, PUTATIVE (AFU_ORTHOLOGUE AFUA_5G02700)-RELATED"/>
    <property type="match status" value="1"/>
</dbReference>
<reference evidence="6 7" key="1">
    <citation type="submission" date="2017-03" db="EMBL/GenBank/DDBJ databases">
        <title>Genomes of endolithic fungi from Antarctica.</title>
        <authorList>
            <person name="Coleine C."/>
            <person name="Masonjones S."/>
            <person name="Stajich J.E."/>
        </authorList>
    </citation>
    <scope>NUCLEOTIDE SEQUENCE [LARGE SCALE GENOMIC DNA]</scope>
    <source>
        <strain evidence="6 7">CCFEE 5187</strain>
    </source>
</reference>
<keyword evidence="7" id="KW-1185">Reference proteome</keyword>
<proteinExistence type="predicted"/>
<evidence type="ECO:0000313" key="6">
    <source>
        <dbReference type="EMBL" id="TKA69081.1"/>
    </source>
</evidence>
<evidence type="ECO:0000256" key="5">
    <source>
        <dbReference type="SAM" id="Phobius"/>
    </source>
</evidence>
<dbReference type="Proteomes" id="UP000308768">
    <property type="component" value="Unassembled WGS sequence"/>
</dbReference>
<feature type="transmembrane region" description="Helical" evidence="5">
    <location>
        <begin position="21"/>
        <end position="42"/>
    </location>
</feature>
<dbReference type="GO" id="GO:0022857">
    <property type="term" value="F:transmembrane transporter activity"/>
    <property type="evidence" value="ECO:0007669"/>
    <property type="project" value="TreeGrafter"/>
</dbReference>
<evidence type="ECO:0000256" key="4">
    <source>
        <dbReference type="ARBA" id="ARBA00023136"/>
    </source>
</evidence>
<keyword evidence="2 5" id="KW-0812">Transmembrane</keyword>
<comment type="caution">
    <text evidence="6">The sequence shown here is derived from an EMBL/GenBank/DDBJ whole genome shotgun (WGS) entry which is preliminary data.</text>
</comment>
<dbReference type="SUPFAM" id="SSF103473">
    <property type="entry name" value="MFS general substrate transporter"/>
    <property type="match status" value="1"/>
</dbReference>
<keyword evidence="3 5" id="KW-1133">Transmembrane helix</keyword>
<dbReference type="OrthoDB" id="1747771at2759"/>
<protein>
    <submittedName>
        <fullName evidence="6">Uncharacterized protein</fullName>
    </submittedName>
</protein>
<comment type="subcellular location">
    <subcellularLocation>
        <location evidence="1">Membrane</location>
        <topology evidence="1">Multi-pass membrane protein</topology>
    </subcellularLocation>
</comment>
<dbReference type="EMBL" id="NAJN01000758">
    <property type="protein sequence ID" value="TKA69081.1"/>
    <property type="molecule type" value="Genomic_DNA"/>
</dbReference>
<dbReference type="InterPro" id="IPR036259">
    <property type="entry name" value="MFS_trans_sf"/>
</dbReference>